<keyword evidence="3" id="KW-1003">Cell membrane</keyword>
<name>A0ABZ2LQ35_9BACT</name>
<evidence type="ECO:0000256" key="9">
    <source>
        <dbReference type="ARBA" id="ARBA00023136"/>
    </source>
</evidence>
<accession>A0ABZ2LQ35</accession>
<evidence type="ECO:0000256" key="10">
    <source>
        <dbReference type="SAM" id="Phobius"/>
    </source>
</evidence>
<comment type="subcellular location">
    <subcellularLocation>
        <location evidence="1">Membrane</location>
        <topology evidence="1">Multi-pass membrane protein</topology>
    </subcellularLocation>
</comment>
<dbReference type="InterPro" id="IPR050480">
    <property type="entry name" value="CysZ-like"/>
</dbReference>
<protein>
    <submittedName>
        <fullName evidence="11">EI24 domain-containing protein</fullName>
    </submittedName>
</protein>
<feature type="transmembrane region" description="Helical" evidence="10">
    <location>
        <begin position="26"/>
        <end position="50"/>
    </location>
</feature>
<keyword evidence="2" id="KW-0813">Transport</keyword>
<evidence type="ECO:0000256" key="3">
    <source>
        <dbReference type="ARBA" id="ARBA00022475"/>
    </source>
</evidence>
<dbReference type="PANTHER" id="PTHR37468">
    <property type="entry name" value="SULFATE TRANSPORTER CYSZ"/>
    <property type="match status" value="1"/>
</dbReference>
<dbReference type="EMBL" id="CP089984">
    <property type="protein sequence ID" value="WXB13027.1"/>
    <property type="molecule type" value="Genomic_DNA"/>
</dbReference>
<evidence type="ECO:0000256" key="2">
    <source>
        <dbReference type="ARBA" id="ARBA00022448"/>
    </source>
</evidence>
<keyword evidence="8" id="KW-0764">Sulfate transport</keyword>
<evidence type="ECO:0000256" key="4">
    <source>
        <dbReference type="ARBA" id="ARBA00022519"/>
    </source>
</evidence>
<evidence type="ECO:0000256" key="5">
    <source>
        <dbReference type="ARBA" id="ARBA00022605"/>
    </source>
</evidence>
<evidence type="ECO:0000313" key="12">
    <source>
        <dbReference type="Proteomes" id="UP001370348"/>
    </source>
</evidence>
<evidence type="ECO:0000256" key="6">
    <source>
        <dbReference type="ARBA" id="ARBA00022692"/>
    </source>
</evidence>
<keyword evidence="6 10" id="KW-0812">Transmembrane</keyword>
<keyword evidence="12" id="KW-1185">Reference proteome</keyword>
<feature type="transmembrane region" description="Helical" evidence="10">
    <location>
        <begin position="70"/>
        <end position="91"/>
    </location>
</feature>
<keyword evidence="9 10" id="KW-0472">Membrane</keyword>
<keyword evidence="4" id="KW-0997">Cell inner membrane</keyword>
<keyword evidence="5" id="KW-0028">Amino-acid biosynthesis</keyword>
<dbReference type="Pfam" id="PF07264">
    <property type="entry name" value="EI24"/>
    <property type="match status" value="1"/>
</dbReference>
<feature type="transmembrane region" description="Helical" evidence="10">
    <location>
        <begin position="132"/>
        <end position="152"/>
    </location>
</feature>
<feature type="transmembrane region" description="Helical" evidence="10">
    <location>
        <begin position="158"/>
        <end position="180"/>
    </location>
</feature>
<dbReference type="PANTHER" id="PTHR37468:SF1">
    <property type="entry name" value="SULFATE TRANSPORTER CYSZ"/>
    <property type="match status" value="1"/>
</dbReference>
<evidence type="ECO:0000313" key="11">
    <source>
        <dbReference type="EMBL" id="WXB13027.1"/>
    </source>
</evidence>
<sequence>MSNVTLLDGTKTFFRGFAFIVARPSVWPYAAVPMVAACILTIALAVLGIWGANAALDSLFGVVDTTLANIGYVATQIVVYVVIVGSAVLLAGSLAQPLSGPALDAIVREQEKALGRAPSADPPFFESVTRSINITLVTLAMGVPVFALLFLVDFVFPPAVVITVPIKLVVSALLASWNLLDYPFSLRRMNFAERRAFYRANLRTCLGFGLPVAVMALVPLIGLLMLPVGVAGATRLVVETEKPA</sequence>
<reference evidence="11 12" key="1">
    <citation type="submission" date="2021-12" db="EMBL/GenBank/DDBJ databases">
        <title>Discovery of the Pendulisporaceae a myxobacterial family with distinct sporulation behavior and unique specialized metabolism.</title>
        <authorList>
            <person name="Garcia R."/>
            <person name="Popoff A."/>
            <person name="Bader C.D."/>
            <person name="Loehr J."/>
            <person name="Walesch S."/>
            <person name="Walt C."/>
            <person name="Boldt J."/>
            <person name="Bunk B."/>
            <person name="Haeckl F.J.F.P.J."/>
            <person name="Gunesch A.P."/>
            <person name="Birkelbach J."/>
            <person name="Nuebel U."/>
            <person name="Pietschmann T."/>
            <person name="Bach T."/>
            <person name="Mueller R."/>
        </authorList>
    </citation>
    <scope>NUCLEOTIDE SEQUENCE [LARGE SCALE GENOMIC DNA]</scope>
    <source>
        <strain evidence="11 12">MSr11954</strain>
    </source>
</reference>
<feature type="transmembrane region" description="Helical" evidence="10">
    <location>
        <begin position="201"/>
        <end position="226"/>
    </location>
</feature>
<organism evidence="11 12">
    <name type="scientific">Pendulispora albinea</name>
    <dbReference type="NCBI Taxonomy" id="2741071"/>
    <lineage>
        <taxon>Bacteria</taxon>
        <taxon>Pseudomonadati</taxon>
        <taxon>Myxococcota</taxon>
        <taxon>Myxococcia</taxon>
        <taxon>Myxococcales</taxon>
        <taxon>Sorangiineae</taxon>
        <taxon>Pendulisporaceae</taxon>
        <taxon>Pendulispora</taxon>
    </lineage>
</organism>
<dbReference type="Proteomes" id="UP001370348">
    <property type="component" value="Chromosome"/>
</dbReference>
<proteinExistence type="predicted"/>
<dbReference type="RefSeq" id="WP_394822646.1">
    <property type="nucleotide sequence ID" value="NZ_CP089984.1"/>
</dbReference>
<evidence type="ECO:0000256" key="8">
    <source>
        <dbReference type="ARBA" id="ARBA00023032"/>
    </source>
</evidence>
<keyword evidence="7 10" id="KW-1133">Transmembrane helix</keyword>
<evidence type="ECO:0000256" key="1">
    <source>
        <dbReference type="ARBA" id="ARBA00004141"/>
    </source>
</evidence>
<gene>
    <name evidence="11" type="ORF">LZC94_34895</name>
</gene>
<evidence type="ECO:0000256" key="7">
    <source>
        <dbReference type="ARBA" id="ARBA00022989"/>
    </source>
</evidence>
<dbReference type="InterPro" id="IPR059112">
    <property type="entry name" value="CysZ/EI24"/>
</dbReference>